<evidence type="ECO:0000313" key="7">
    <source>
        <dbReference type="EMBL" id="QDC41226.1"/>
    </source>
</evidence>
<dbReference type="PANTHER" id="PTHR37422">
    <property type="entry name" value="TEICHURONIC ACID BIOSYNTHESIS PROTEIN TUAE"/>
    <property type="match status" value="1"/>
</dbReference>
<feature type="transmembrane region" description="Helical" evidence="5">
    <location>
        <begin position="113"/>
        <end position="134"/>
    </location>
</feature>
<evidence type="ECO:0000256" key="5">
    <source>
        <dbReference type="SAM" id="Phobius"/>
    </source>
</evidence>
<evidence type="ECO:0000259" key="6">
    <source>
        <dbReference type="Pfam" id="PF04932"/>
    </source>
</evidence>
<evidence type="ECO:0000256" key="2">
    <source>
        <dbReference type="ARBA" id="ARBA00022692"/>
    </source>
</evidence>
<dbReference type="PANTHER" id="PTHR37422:SF13">
    <property type="entry name" value="LIPOPOLYSACCHARIDE BIOSYNTHESIS PROTEIN PA4999-RELATED"/>
    <property type="match status" value="1"/>
</dbReference>
<comment type="subcellular location">
    <subcellularLocation>
        <location evidence="1">Membrane</location>
        <topology evidence="1">Multi-pass membrane protein</topology>
    </subcellularLocation>
</comment>
<dbReference type="GO" id="GO:0016020">
    <property type="term" value="C:membrane"/>
    <property type="evidence" value="ECO:0007669"/>
    <property type="project" value="UniProtKB-SubCell"/>
</dbReference>
<feature type="transmembrane region" description="Helical" evidence="5">
    <location>
        <begin position="154"/>
        <end position="173"/>
    </location>
</feature>
<protein>
    <submittedName>
        <fullName evidence="7">O-antigen ligase family protein</fullName>
    </submittedName>
</protein>
<feature type="transmembrane region" description="Helical" evidence="5">
    <location>
        <begin position="85"/>
        <end position="101"/>
    </location>
</feature>
<dbReference type="EMBL" id="CP040953">
    <property type="protein sequence ID" value="QDC41226.1"/>
    <property type="molecule type" value="Genomic_DNA"/>
</dbReference>
<evidence type="ECO:0000256" key="1">
    <source>
        <dbReference type="ARBA" id="ARBA00004141"/>
    </source>
</evidence>
<dbReference type="AlphaFoldDB" id="A0AAX1F0D8"/>
<keyword evidence="3 5" id="KW-1133">Transmembrane helix</keyword>
<sequence>MSVLAKFDNSKLLFLEYFSLCFMLISLPTFEAPKNIFLILFVTFATFRQIINLRVWKAWDWVFFAYILSAFLSTIFAGISPGDEWKGFRVLLTFICSGWLISRSNYSKKQIIWLFWIAILSVVPPLFWGLYEFLISHSKSGLQLHSVGHQNHSAIYLSIIFGACSGALISCLPSTNQLKKVLLSILTLFLLGGIIVGESRIALGISFLIFIIFSFVQKDKYFKYHLFFLILLAVVSIGITKPAVIQKQYSNQKNNNILAGRQEIWNTTIEAAKLYPLFGIGIDNRANITEDQIKASVEKHGQIYNPINYDFHFKHAHNFYLTQIAEKGLIGASVVLFFILYWIRTLINSFCTTRNSEYARCLWYGSFSAWLTSFGIGFFNTTFHHEHGILACFFLGLHLAYLNKNTT</sequence>
<dbReference type="GO" id="GO:0016874">
    <property type="term" value="F:ligase activity"/>
    <property type="evidence" value="ECO:0007669"/>
    <property type="project" value="UniProtKB-KW"/>
</dbReference>
<evidence type="ECO:0000313" key="8">
    <source>
        <dbReference type="Proteomes" id="UP000314901"/>
    </source>
</evidence>
<feature type="transmembrane region" description="Helical" evidence="5">
    <location>
        <begin position="222"/>
        <end position="244"/>
    </location>
</feature>
<dbReference type="Proteomes" id="UP000314901">
    <property type="component" value="Chromosome"/>
</dbReference>
<reference evidence="7 8" key="1">
    <citation type="journal article" date="2019" name="ISME J.">
        <title>Evolution in action: habitat transition from sediment to the pelagial leads to genome streamlining in Methylophilaceae.</title>
        <authorList>
            <person name="Salcher M."/>
            <person name="Schaefle D."/>
            <person name="Kaspar M."/>
            <person name="Neuenschwander S.M."/>
            <person name="Ghai R."/>
        </authorList>
    </citation>
    <scope>NUCLEOTIDE SEQUENCE [LARGE SCALE GENOMIC DNA]</scope>
    <source>
        <strain evidence="7 8">MMS-RVI-51</strain>
    </source>
</reference>
<accession>A0AAX1F0D8</accession>
<dbReference type="KEGG" id="muv:FIT94_04015"/>
<feature type="transmembrane region" description="Helical" evidence="5">
    <location>
        <begin position="363"/>
        <end position="380"/>
    </location>
</feature>
<evidence type="ECO:0000256" key="4">
    <source>
        <dbReference type="ARBA" id="ARBA00023136"/>
    </source>
</evidence>
<feature type="transmembrane region" description="Helical" evidence="5">
    <location>
        <begin position="185"/>
        <end position="216"/>
    </location>
</feature>
<feature type="transmembrane region" description="Helical" evidence="5">
    <location>
        <begin position="324"/>
        <end position="343"/>
    </location>
</feature>
<feature type="transmembrane region" description="Helical" evidence="5">
    <location>
        <begin position="387"/>
        <end position="403"/>
    </location>
</feature>
<gene>
    <name evidence="7" type="ORF">FIT94_04015</name>
</gene>
<proteinExistence type="predicted"/>
<feature type="domain" description="O-antigen ligase-related" evidence="6">
    <location>
        <begin position="186"/>
        <end position="335"/>
    </location>
</feature>
<keyword evidence="7" id="KW-0436">Ligase</keyword>
<name>A0AAX1F0D8_9PROT</name>
<dbReference type="InterPro" id="IPR007016">
    <property type="entry name" value="O-antigen_ligase-rel_domated"/>
</dbReference>
<feature type="transmembrane region" description="Helical" evidence="5">
    <location>
        <begin position="58"/>
        <end position="79"/>
    </location>
</feature>
<evidence type="ECO:0000256" key="3">
    <source>
        <dbReference type="ARBA" id="ARBA00022989"/>
    </source>
</evidence>
<dbReference type="InterPro" id="IPR051533">
    <property type="entry name" value="WaaL-like"/>
</dbReference>
<organism evidence="7 8">
    <name type="scientific">Candidatus Methylopumilus universalis</name>
    <dbReference type="NCBI Taxonomy" id="2588536"/>
    <lineage>
        <taxon>Bacteria</taxon>
        <taxon>Pseudomonadati</taxon>
        <taxon>Pseudomonadota</taxon>
        <taxon>Betaproteobacteria</taxon>
        <taxon>Nitrosomonadales</taxon>
        <taxon>Methylophilaceae</taxon>
        <taxon>Candidatus Methylopumilus</taxon>
    </lineage>
</organism>
<dbReference type="Pfam" id="PF04932">
    <property type="entry name" value="Wzy_C"/>
    <property type="match status" value="1"/>
</dbReference>
<keyword evidence="2 5" id="KW-0812">Transmembrane</keyword>
<keyword evidence="4 5" id="KW-0472">Membrane</keyword>